<gene>
    <name evidence="2" type="ORF">EDS130_LOCUS37869</name>
    <name evidence="1" type="ORF">XAT740_LOCUS9303</name>
</gene>
<evidence type="ECO:0000313" key="2">
    <source>
        <dbReference type="EMBL" id="CAF1426013.1"/>
    </source>
</evidence>
<dbReference type="AlphaFoldDB" id="A0A814BGZ3"/>
<organism evidence="1 3">
    <name type="scientific">Adineta ricciae</name>
    <name type="common">Rotifer</name>
    <dbReference type="NCBI Taxonomy" id="249248"/>
    <lineage>
        <taxon>Eukaryota</taxon>
        <taxon>Metazoa</taxon>
        <taxon>Spiralia</taxon>
        <taxon>Gnathifera</taxon>
        <taxon>Rotifera</taxon>
        <taxon>Eurotatoria</taxon>
        <taxon>Bdelloidea</taxon>
        <taxon>Adinetida</taxon>
        <taxon>Adinetidae</taxon>
        <taxon>Adineta</taxon>
    </lineage>
</organism>
<keyword evidence="3" id="KW-1185">Reference proteome</keyword>
<name>A0A814BGZ3_ADIRI</name>
<dbReference type="Proteomes" id="UP000663852">
    <property type="component" value="Unassembled WGS sequence"/>
</dbReference>
<evidence type="ECO:0000313" key="3">
    <source>
        <dbReference type="Proteomes" id="UP000663828"/>
    </source>
</evidence>
<dbReference type="EMBL" id="CAJNOR010000477">
    <property type="protein sequence ID" value="CAF0925958.1"/>
    <property type="molecule type" value="Genomic_DNA"/>
</dbReference>
<proteinExistence type="predicted"/>
<protein>
    <submittedName>
        <fullName evidence="1">Uncharacterized protein</fullName>
    </submittedName>
</protein>
<accession>A0A814BGZ3</accession>
<reference evidence="1" key="1">
    <citation type="submission" date="2021-02" db="EMBL/GenBank/DDBJ databases">
        <authorList>
            <person name="Nowell W R."/>
        </authorList>
    </citation>
    <scope>NUCLEOTIDE SEQUENCE</scope>
</reference>
<dbReference type="EMBL" id="CAJNOJ010000382">
    <property type="protein sequence ID" value="CAF1426013.1"/>
    <property type="molecule type" value="Genomic_DNA"/>
</dbReference>
<evidence type="ECO:0000313" key="1">
    <source>
        <dbReference type="EMBL" id="CAF0925958.1"/>
    </source>
</evidence>
<sequence length="124" mass="14610">MLYCASTHVLSINSVYILGDGKDQHEQSMKIWSKVKDVSSDITQICQPTDRRYQINGSPMSFVASDKRLDHLDPSLMYRQIIKEILLMMIEFVDYYCDIFVDNDTDKKKVKRLEDEHHNHTPIW</sequence>
<comment type="caution">
    <text evidence="1">The sequence shown here is derived from an EMBL/GenBank/DDBJ whole genome shotgun (WGS) entry which is preliminary data.</text>
</comment>
<dbReference type="Proteomes" id="UP000663828">
    <property type="component" value="Unassembled WGS sequence"/>
</dbReference>